<name>A0AAE0Z6K7_9GAST</name>
<dbReference type="EMBL" id="JAWDGP010004628">
    <property type="protein sequence ID" value="KAK3762882.1"/>
    <property type="molecule type" value="Genomic_DNA"/>
</dbReference>
<evidence type="ECO:0000313" key="2">
    <source>
        <dbReference type="EMBL" id="KAK3762882.1"/>
    </source>
</evidence>
<feature type="region of interest" description="Disordered" evidence="1">
    <location>
        <begin position="42"/>
        <end position="64"/>
    </location>
</feature>
<proteinExistence type="predicted"/>
<accession>A0AAE0Z6K7</accession>
<gene>
    <name evidence="2" type="ORF">RRG08_051035</name>
</gene>
<dbReference type="AlphaFoldDB" id="A0AAE0Z6K7"/>
<comment type="caution">
    <text evidence="2">The sequence shown here is derived from an EMBL/GenBank/DDBJ whole genome shotgun (WGS) entry which is preliminary data.</text>
</comment>
<protein>
    <submittedName>
        <fullName evidence="2">Uncharacterized protein</fullName>
    </submittedName>
</protein>
<keyword evidence="3" id="KW-1185">Reference proteome</keyword>
<dbReference type="Proteomes" id="UP001283361">
    <property type="component" value="Unassembled WGS sequence"/>
</dbReference>
<evidence type="ECO:0000313" key="3">
    <source>
        <dbReference type="Proteomes" id="UP001283361"/>
    </source>
</evidence>
<organism evidence="2 3">
    <name type="scientific">Elysia crispata</name>
    <name type="common">lettuce slug</name>
    <dbReference type="NCBI Taxonomy" id="231223"/>
    <lineage>
        <taxon>Eukaryota</taxon>
        <taxon>Metazoa</taxon>
        <taxon>Spiralia</taxon>
        <taxon>Lophotrochozoa</taxon>
        <taxon>Mollusca</taxon>
        <taxon>Gastropoda</taxon>
        <taxon>Heterobranchia</taxon>
        <taxon>Euthyneura</taxon>
        <taxon>Panpulmonata</taxon>
        <taxon>Sacoglossa</taxon>
        <taxon>Placobranchoidea</taxon>
        <taxon>Plakobranchidae</taxon>
        <taxon>Elysia</taxon>
    </lineage>
</organism>
<evidence type="ECO:0000256" key="1">
    <source>
        <dbReference type="SAM" id="MobiDB-lite"/>
    </source>
</evidence>
<reference evidence="2" key="1">
    <citation type="journal article" date="2023" name="G3 (Bethesda)">
        <title>A reference genome for the long-term kleptoplast-retaining sea slug Elysia crispata morphotype clarki.</title>
        <authorList>
            <person name="Eastman K.E."/>
            <person name="Pendleton A.L."/>
            <person name="Shaikh M.A."/>
            <person name="Suttiyut T."/>
            <person name="Ogas R."/>
            <person name="Tomko P."/>
            <person name="Gavelis G."/>
            <person name="Widhalm J.R."/>
            <person name="Wisecaver J.H."/>
        </authorList>
    </citation>
    <scope>NUCLEOTIDE SEQUENCE</scope>
    <source>
        <strain evidence="2">ECLA1</strain>
    </source>
</reference>
<sequence length="228" mass="25650">MKSGMIEYRAISNGATMRPQFDEALIGWNVITRMLQIYRLQDSSSDEESCQTSEDQRVSTHSSPDVEEFLPSLKHLFVFVGTDNSTARYVEVGPASSVLSARRSSCSRATQKKTPLALDRIPSDTAELVSDTETRMLMAVLEQGQTMLSWSSRSLSLFIYQSLRIMSHRKGKLRGLLSHQSSPRQMIPAVEECHTGFPTLSVESELLYKLPNSDDKNTNKIKTVQLRE</sequence>